<evidence type="ECO:0000256" key="13">
    <source>
        <dbReference type="SAM" id="SignalP"/>
    </source>
</evidence>
<evidence type="ECO:0000256" key="3">
    <source>
        <dbReference type="ARBA" id="ARBA00022448"/>
    </source>
</evidence>
<dbReference type="InterPro" id="IPR000531">
    <property type="entry name" value="Beta-barrel_TonB"/>
</dbReference>
<evidence type="ECO:0000256" key="1">
    <source>
        <dbReference type="ARBA" id="ARBA00004571"/>
    </source>
</evidence>
<evidence type="ECO:0000256" key="11">
    <source>
        <dbReference type="PROSITE-ProRule" id="PRU01360"/>
    </source>
</evidence>
<evidence type="ECO:0000256" key="7">
    <source>
        <dbReference type="ARBA" id="ARBA00023077"/>
    </source>
</evidence>
<evidence type="ECO:0000256" key="5">
    <source>
        <dbReference type="ARBA" id="ARBA00022692"/>
    </source>
</evidence>
<dbReference type="InterPro" id="IPR039426">
    <property type="entry name" value="TonB-dep_rcpt-like"/>
</dbReference>
<proteinExistence type="inferred from homology"/>
<comment type="similarity">
    <text evidence="2">Belongs to the TonB-dependent receptor family. Hemoglobin/haptoglobin binding protein subfamily.</text>
</comment>
<name>A0ABS3CP48_9ALTE</name>
<feature type="chain" id="PRO_5046306646" evidence="13">
    <location>
        <begin position="27"/>
        <end position="655"/>
    </location>
</feature>
<dbReference type="Pfam" id="PF07715">
    <property type="entry name" value="Plug"/>
    <property type="match status" value="1"/>
</dbReference>
<dbReference type="EMBL" id="JAFKCS010000001">
    <property type="protein sequence ID" value="MBN7818475.1"/>
    <property type="molecule type" value="Genomic_DNA"/>
</dbReference>
<protein>
    <submittedName>
        <fullName evidence="16">TonB-dependent receptor</fullName>
    </submittedName>
</protein>
<dbReference type="PANTHER" id="PTHR30069">
    <property type="entry name" value="TONB-DEPENDENT OUTER MEMBRANE RECEPTOR"/>
    <property type="match status" value="1"/>
</dbReference>
<evidence type="ECO:0000256" key="8">
    <source>
        <dbReference type="ARBA" id="ARBA00023136"/>
    </source>
</evidence>
<keyword evidence="6 13" id="KW-0732">Signal</keyword>
<evidence type="ECO:0000256" key="2">
    <source>
        <dbReference type="ARBA" id="ARBA00008143"/>
    </source>
</evidence>
<dbReference type="Gene3D" id="2.170.130.10">
    <property type="entry name" value="TonB-dependent receptor, plug domain"/>
    <property type="match status" value="1"/>
</dbReference>
<keyword evidence="4 11" id="KW-1134">Transmembrane beta strand</keyword>
<evidence type="ECO:0000259" key="14">
    <source>
        <dbReference type="Pfam" id="PF00593"/>
    </source>
</evidence>
<evidence type="ECO:0000313" key="17">
    <source>
        <dbReference type="Proteomes" id="UP000663992"/>
    </source>
</evidence>
<keyword evidence="3 11" id="KW-0813">Transport</keyword>
<comment type="subcellular location">
    <subcellularLocation>
        <location evidence="1 11">Cell outer membrane</location>
        <topology evidence="1 11">Multi-pass membrane protein</topology>
    </subcellularLocation>
</comment>
<keyword evidence="9 16" id="KW-0675">Receptor</keyword>
<dbReference type="RefSeq" id="WP_206592299.1">
    <property type="nucleotide sequence ID" value="NZ_JAFKCS010000001.1"/>
</dbReference>
<dbReference type="InterPro" id="IPR036942">
    <property type="entry name" value="Beta-barrel_TonB_sf"/>
</dbReference>
<dbReference type="Proteomes" id="UP000663992">
    <property type="component" value="Unassembled WGS sequence"/>
</dbReference>
<dbReference type="PANTHER" id="PTHR30069:SF29">
    <property type="entry name" value="HEMOGLOBIN AND HEMOGLOBIN-HAPTOGLOBIN-BINDING PROTEIN 1-RELATED"/>
    <property type="match status" value="1"/>
</dbReference>
<keyword evidence="10 11" id="KW-0998">Cell outer membrane</keyword>
<accession>A0ABS3CP48</accession>
<reference evidence="16 17" key="1">
    <citation type="submission" date="2021-03" db="EMBL/GenBank/DDBJ databases">
        <title>novel species isolated from a fishpond in China.</title>
        <authorList>
            <person name="Lu H."/>
            <person name="Cai Z."/>
        </authorList>
    </citation>
    <scope>NUCLEOTIDE SEQUENCE [LARGE SCALE GENOMIC DNA]</scope>
    <source>
        <strain evidence="16 17">Y57</strain>
    </source>
</reference>
<gene>
    <name evidence="16" type="ORF">J0A65_01290</name>
</gene>
<comment type="caution">
    <text evidence="16">The sequence shown here is derived from an EMBL/GenBank/DDBJ whole genome shotgun (WGS) entry which is preliminary data.</text>
</comment>
<dbReference type="PROSITE" id="PS52016">
    <property type="entry name" value="TONB_DEPENDENT_REC_3"/>
    <property type="match status" value="1"/>
</dbReference>
<keyword evidence="8 11" id="KW-0472">Membrane</keyword>
<feature type="domain" description="TonB-dependent receptor-like beta-barrel" evidence="14">
    <location>
        <begin position="229"/>
        <end position="620"/>
    </location>
</feature>
<dbReference type="InterPro" id="IPR037066">
    <property type="entry name" value="Plug_dom_sf"/>
</dbReference>
<dbReference type="Gene3D" id="2.40.170.20">
    <property type="entry name" value="TonB-dependent receptor, beta-barrel domain"/>
    <property type="match status" value="1"/>
</dbReference>
<evidence type="ECO:0000256" key="6">
    <source>
        <dbReference type="ARBA" id="ARBA00022729"/>
    </source>
</evidence>
<dbReference type="InterPro" id="IPR012910">
    <property type="entry name" value="Plug_dom"/>
</dbReference>
<keyword evidence="5 11" id="KW-0812">Transmembrane</keyword>
<sequence>MTLRHSQLLYRRIGVLLLFLGHIAHAQDAAPVDPFTLSFEELLDIEVVTSSRRLQTLSQAPGVLSVISREQIKAYGASSLIEALELAPGILGTGTYMFPVNSLSMRGDQPGQYNTHVLLLINGQPVRETQNGGTDLALLRAFPLKGIKQLEIIRGPGSVQYGTNAFSGVVNIVTEPGVGSNSVTAALGSSGRQFVALNQGMESDSAWANINLQYFNDSHNNVNARDEHNRPFTRNFAQQNLGIHLTAGWKEWQFSYLYADTQSGHGGTLPIAELFSEEAQITATRQWLSLTTQQNLWQGQLSLALTYNGMHNHYTNPGPQPSYMDADDWQWDMHWQRSLNPDTTFTLGVELQRNQGDSAGDHVMEGHITIVPEYQDSQQRFFTEIAYQFSQNLSLVAGLQLNRADHGSSHLSSRVSANYQWHNGWLAKIQYAEAYRAPSMLEQGITLPGVVLGNDALKPETVDTWDAQLAYSDADFYSALSVFYSHNQDLIIRRTQPGQTASYTNFGEQRFKGLEWEGRWQPLDSNMRLEMAWTYQQNQANGINTDNASSMPRHLVKLGWIQTLGQSFQLGLHMQHIRGWQNPSGALPYNPLTNPHTSLKAHLNYQFNRQLSFWLDITNLLDQNRWQPEITRRVLNTWPYLEQQRQLTLGIDWHF</sequence>
<organism evidence="16 17">
    <name type="scientific">Bowmanella yangjiangensis</name>
    <dbReference type="NCBI Taxonomy" id="2811230"/>
    <lineage>
        <taxon>Bacteria</taxon>
        <taxon>Pseudomonadati</taxon>
        <taxon>Pseudomonadota</taxon>
        <taxon>Gammaproteobacteria</taxon>
        <taxon>Alteromonadales</taxon>
        <taxon>Alteromonadaceae</taxon>
        <taxon>Bowmanella</taxon>
    </lineage>
</organism>
<feature type="domain" description="TonB-dependent receptor plug" evidence="15">
    <location>
        <begin position="57"/>
        <end position="169"/>
    </location>
</feature>
<evidence type="ECO:0000256" key="4">
    <source>
        <dbReference type="ARBA" id="ARBA00022452"/>
    </source>
</evidence>
<evidence type="ECO:0000259" key="15">
    <source>
        <dbReference type="Pfam" id="PF07715"/>
    </source>
</evidence>
<dbReference type="SUPFAM" id="SSF56935">
    <property type="entry name" value="Porins"/>
    <property type="match status" value="1"/>
</dbReference>
<evidence type="ECO:0000256" key="10">
    <source>
        <dbReference type="ARBA" id="ARBA00023237"/>
    </source>
</evidence>
<evidence type="ECO:0000256" key="12">
    <source>
        <dbReference type="RuleBase" id="RU003357"/>
    </source>
</evidence>
<evidence type="ECO:0000313" key="16">
    <source>
        <dbReference type="EMBL" id="MBN7818475.1"/>
    </source>
</evidence>
<keyword evidence="17" id="KW-1185">Reference proteome</keyword>
<keyword evidence="7 12" id="KW-0798">TonB box</keyword>
<evidence type="ECO:0000256" key="9">
    <source>
        <dbReference type="ARBA" id="ARBA00023170"/>
    </source>
</evidence>
<feature type="signal peptide" evidence="13">
    <location>
        <begin position="1"/>
        <end position="26"/>
    </location>
</feature>
<dbReference type="Pfam" id="PF00593">
    <property type="entry name" value="TonB_dep_Rec_b-barrel"/>
    <property type="match status" value="1"/>
</dbReference>